<dbReference type="Gramene" id="RZC70342">
    <property type="protein sequence ID" value="RZC70342"/>
    <property type="gene ID" value="C5167_033479"/>
</dbReference>
<keyword evidence="3" id="KW-1185">Reference proteome</keyword>
<dbReference type="OrthoDB" id="1931940at2759"/>
<gene>
    <name evidence="2" type="ORF">C5167_033479</name>
</gene>
<evidence type="ECO:0000256" key="1">
    <source>
        <dbReference type="SAM" id="MobiDB-lite"/>
    </source>
</evidence>
<dbReference type="Proteomes" id="UP000316621">
    <property type="component" value="Chromosome 7"/>
</dbReference>
<proteinExistence type="predicted"/>
<reference evidence="2 3" key="1">
    <citation type="journal article" date="2018" name="Science">
        <title>The opium poppy genome and morphinan production.</title>
        <authorList>
            <person name="Guo L."/>
            <person name="Winzer T."/>
            <person name="Yang X."/>
            <person name="Li Y."/>
            <person name="Ning Z."/>
            <person name="He Z."/>
            <person name="Teodor R."/>
            <person name="Lu Y."/>
            <person name="Bowser T.A."/>
            <person name="Graham I.A."/>
            <person name="Ye K."/>
        </authorList>
    </citation>
    <scope>NUCLEOTIDE SEQUENCE [LARGE SCALE GENOMIC DNA]</scope>
    <source>
        <strain evidence="3">cv. HN1</strain>
        <tissue evidence="2">Leaves</tissue>
    </source>
</reference>
<protein>
    <submittedName>
        <fullName evidence="2">Uncharacterized protein</fullName>
    </submittedName>
</protein>
<evidence type="ECO:0000313" key="3">
    <source>
        <dbReference type="Proteomes" id="UP000316621"/>
    </source>
</evidence>
<dbReference type="OMA" id="NHAGVEP"/>
<organism evidence="2 3">
    <name type="scientific">Papaver somniferum</name>
    <name type="common">Opium poppy</name>
    <dbReference type="NCBI Taxonomy" id="3469"/>
    <lineage>
        <taxon>Eukaryota</taxon>
        <taxon>Viridiplantae</taxon>
        <taxon>Streptophyta</taxon>
        <taxon>Embryophyta</taxon>
        <taxon>Tracheophyta</taxon>
        <taxon>Spermatophyta</taxon>
        <taxon>Magnoliopsida</taxon>
        <taxon>Ranunculales</taxon>
        <taxon>Papaveraceae</taxon>
        <taxon>Papaveroideae</taxon>
        <taxon>Papaver</taxon>
    </lineage>
</organism>
<dbReference type="AlphaFoldDB" id="A0A4Y7KDB0"/>
<name>A0A4Y7KDB0_PAPSO</name>
<evidence type="ECO:0000313" key="2">
    <source>
        <dbReference type="EMBL" id="RZC70342.1"/>
    </source>
</evidence>
<feature type="region of interest" description="Disordered" evidence="1">
    <location>
        <begin position="205"/>
        <end position="224"/>
    </location>
</feature>
<accession>A0A4Y7KDB0</accession>
<dbReference type="EMBL" id="CM010721">
    <property type="protein sequence ID" value="RZC70342.1"/>
    <property type="molecule type" value="Genomic_DNA"/>
</dbReference>
<dbReference type="PANTHER" id="PTHR34197:SF3">
    <property type="entry name" value="DUF740 FAMILY PROTEIN"/>
    <property type="match status" value="1"/>
</dbReference>
<sequence>MKDRGKAVAVASSSNWFTTDYSSYSDLPCKKHPSSSSAGGICAYCLKDRLIKLVCSDCGEQRLSSCSCSDMSSSYTSAEVGSVGRISFLIENEKELDFNNHIPHSTGNININNPIRSESSTVILKRSSSSCVGVKRNGFWRFGRLFRKKGEKGSNGVEFREGASVNGGGFDDKSEMWVFHNAGSVPRSRSLCGFRGGFDASENGSTTVGGMSDSKRAGNTESANRKHGVIHVVESILGGSNAGKNISEVESGNGSGSSMKNDNISSRISESVAFKGFKNDGVMEFNGDLDDHDSGFIDLKLGFSSESKPEFSSCLKNSDRFETESGFRVSKDSNFSGHESDSFSYLRGERIFSNGSSCRITVNEKEISKCRKSLKIWKWIFKNHSSGVCKKHGKHCIRS</sequence>
<dbReference type="PANTHER" id="PTHR34197">
    <property type="entry name" value="OS04G0591300 PROTEIN"/>
    <property type="match status" value="1"/>
</dbReference>